<keyword evidence="2 4" id="KW-0560">Oxidoreductase</keyword>
<comment type="similarity">
    <text evidence="1 4">Belongs to the D-isomer specific 2-hydroxyacid dehydrogenase family.</text>
</comment>
<reference evidence="7 8" key="1">
    <citation type="submission" date="2021-03" db="EMBL/GenBank/DDBJ databases">
        <title>Succinivibrio sp. nov. isolated from feces of cow.</title>
        <authorList>
            <person name="Choi J.-Y."/>
        </authorList>
    </citation>
    <scope>NUCLEOTIDE SEQUENCE [LARGE SCALE GENOMIC DNA]</scope>
    <source>
        <strain evidence="7 8">AGMB01872</strain>
    </source>
</reference>
<dbReference type="EMBL" id="JAGFNY010000042">
    <property type="protein sequence ID" value="MBW7571003.1"/>
    <property type="molecule type" value="Genomic_DNA"/>
</dbReference>
<accession>A0ABS7DI81</accession>
<dbReference type="Proteomes" id="UP000731465">
    <property type="component" value="Unassembled WGS sequence"/>
</dbReference>
<evidence type="ECO:0000256" key="1">
    <source>
        <dbReference type="ARBA" id="ARBA00005854"/>
    </source>
</evidence>
<dbReference type="PANTHER" id="PTHR43026:SF1">
    <property type="entry name" value="2-HYDROXYACID DEHYDROGENASE HOMOLOG 1-RELATED"/>
    <property type="match status" value="1"/>
</dbReference>
<dbReference type="PROSITE" id="PS00670">
    <property type="entry name" value="D_2_HYDROXYACID_DH_2"/>
    <property type="match status" value="1"/>
</dbReference>
<dbReference type="PANTHER" id="PTHR43026">
    <property type="entry name" value="2-HYDROXYACID DEHYDROGENASE HOMOLOG 1-RELATED"/>
    <property type="match status" value="1"/>
</dbReference>
<keyword evidence="3" id="KW-0520">NAD</keyword>
<dbReference type="SUPFAM" id="SSF52283">
    <property type="entry name" value="Formate/glycerate dehydrogenase catalytic domain-like"/>
    <property type="match status" value="1"/>
</dbReference>
<gene>
    <name evidence="7" type="ORF">J5V48_08865</name>
</gene>
<evidence type="ECO:0000259" key="6">
    <source>
        <dbReference type="Pfam" id="PF02826"/>
    </source>
</evidence>
<dbReference type="SUPFAM" id="SSF51735">
    <property type="entry name" value="NAD(P)-binding Rossmann-fold domains"/>
    <property type="match status" value="1"/>
</dbReference>
<dbReference type="InterPro" id="IPR036291">
    <property type="entry name" value="NAD(P)-bd_dom_sf"/>
</dbReference>
<evidence type="ECO:0000256" key="2">
    <source>
        <dbReference type="ARBA" id="ARBA00023002"/>
    </source>
</evidence>
<protein>
    <submittedName>
        <fullName evidence="7">2-hydroxyacid dehydrogenase</fullName>
    </submittedName>
</protein>
<organism evidence="7 8">
    <name type="scientific">Succinivibrio faecicola</name>
    <dbReference type="NCBI Taxonomy" id="2820300"/>
    <lineage>
        <taxon>Bacteria</taxon>
        <taxon>Pseudomonadati</taxon>
        <taxon>Pseudomonadota</taxon>
        <taxon>Gammaproteobacteria</taxon>
        <taxon>Aeromonadales</taxon>
        <taxon>Succinivibrionaceae</taxon>
        <taxon>Succinivibrio</taxon>
    </lineage>
</organism>
<sequence>MENNKIVFFGTHSYDRHAFTDLNKQENLGFDLIYHRSFLDLHNADETHGAKAVCIFVNDRADREVLKKLKENNVEILALRCAGFNNVDLASAKEFGIKVVRVPAYSPHAIAEHVIALILTLNRKTHRAYSRTRDGNFSLHGLMGFDLYGKTAGVIGTGKIARVLIGILQGFGINVIAYDVFEDKEYEKKSGIKYVSLDELYEKSDIISLNCPLTQENKYLINKDSIAKMKDGVMIINTGRGPLINSEDLVNGLKSGKIGAAGLDVYEEEHDYFYQDRSDQIITDDNLSRLMSLNNVLITSHQAFFTQEAMHNIVSTTLHNVKDYFEGKELVNEVSVQS</sequence>
<evidence type="ECO:0000259" key="5">
    <source>
        <dbReference type="Pfam" id="PF00389"/>
    </source>
</evidence>
<dbReference type="Gene3D" id="3.40.50.720">
    <property type="entry name" value="NAD(P)-binding Rossmann-like Domain"/>
    <property type="match status" value="2"/>
</dbReference>
<dbReference type="PROSITE" id="PS00671">
    <property type="entry name" value="D_2_HYDROXYACID_DH_3"/>
    <property type="match status" value="1"/>
</dbReference>
<evidence type="ECO:0000256" key="3">
    <source>
        <dbReference type="ARBA" id="ARBA00023027"/>
    </source>
</evidence>
<dbReference type="Pfam" id="PF00389">
    <property type="entry name" value="2-Hacid_dh"/>
    <property type="match status" value="1"/>
</dbReference>
<dbReference type="InterPro" id="IPR058205">
    <property type="entry name" value="D-LDH-like"/>
</dbReference>
<dbReference type="CDD" id="cd12183">
    <property type="entry name" value="LDH_like_2"/>
    <property type="match status" value="1"/>
</dbReference>
<dbReference type="Pfam" id="PF02826">
    <property type="entry name" value="2-Hacid_dh_C"/>
    <property type="match status" value="1"/>
</dbReference>
<dbReference type="RefSeq" id="WP_219938227.1">
    <property type="nucleotide sequence ID" value="NZ_JAGFNY010000042.1"/>
</dbReference>
<evidence type="ECO:0000256" key="4">
    <source>
        <dbReference type="RuleBase" id="RU003719"/>
    </source>
</evidence>
<feature type="domain" description="D-isomer specific 2-hydroxyacid dehydrogenase NAD-binding" evidence="6">
    <location>
        <begin position="115"/>
        <end position="303"/>
    </location>
</feature>
<dbReference type="InterPro" id="IPR029753">
    <property type="entry name" value="D-isomer_DH_CS"/>
</dbReference>
<proteinExistence type="inferred from homology"/>
<evidence type="ECO:0000313" key="8">
    <source>
        <dbReference type="Proteomes" id="UP000731465"/>
    </source>
</evidence>
<name>A0ABS7DI81_9GAMM</name>
<feature type="domain" description="D-isomer specific 2-hydroxyacid dehydrogenase catalytic" evidence="5">
    <location>
        <begin position="15"/>
        <end position="334"/>
    </location>
</feature>
<dbReference type="InterPro" id="IPR006140">
    <property type="entry name" value="D-isomer_DH_NAD-bd"/>
</dbReference>
<dbReference type="InterPro" id="IPR006139">
    <property type="entry name" value="D-isomer_2_OHA_DH_cat_dom"/>
</dbReference>
<keyword evidence="8" id="KW-1185">Reference proteome</keyword>
<comment type="caution">
    <text evidence="7">The sequence shown here is derived from an EMBL/GenBank/DDBJ whole genome shotgun (WGS) entry which is preliminary data.</text>
</comment>
<evidence type="ECO:0000313" key="7">
    <source>
        <dbReference type="EMBL" id="MBW7571003.1"/>
    </source>
</evidence>